<accession>A0AAV4CKK0</accession>
<dbReference type="AlphaFoldDB" id="A0AAV4CKK0"/>
<organism evidence="1 2">
    <name type="scientific">Plakobranchus ocellatus</name>
    <dbReference type="NCBI Taxonomy" id="259542"/>
    <lineage>
        <taxon>Eukaryota</taxon>
        <taxon>Metazoa</taxon>
        <taxon>Spiralia</taxon>
        <taxon>Lophotrochozoa</taxon>
        <taxon>Mollusca</taxon>
        <taxon>Gastropoda</taxon>
        <taxon>Heterobranchia</taxon>
        <taxon>Euthyneura</taxon>
        <taxon>Panpulmonata</taxon>
        <taxon>Sacoglossa</taxon>
        <taxon>Placobranchoidea</taxon>
        <taxon>Plakobranchidae</taxon>
        <taxon>Plakobranchus</taxon>
    </lineage>
</organism>
<sequence length="85" mass="10008">MHTTEMKCLNNSKDQQQCSVQADKRSEKARYKSTGLQRCTHLIQMYAEIRQLSDTKSQKPDSRQQCEELDFSSVFMFHKLIGRSY</sequence>
<evidence type="ECO:0000313" key="2">
    <source>
        <dbReference type="Proteomes" id="UP000735302"/>
    </source>
</evidence>
<dbReference type="EMBL" id="BLXT01006425">
    <property type="protein sequence ID" value="GFO31704.1"/>
    <property type="molecule type" value="Genomic_DNA"/>
</dbReference>
<dbReference type="Proteomes" id="UP000735302">
    <property type="component" value="Unassembled WGS sequence"/>
</dbReference>
<comment type="caution">
    <text evidence="1">The sequence shown here is derived from an EMBL/GenBank/DDBJ whole genome shotgun (WGS) entry which is preliminary data.</text>
</comment>
<keyword evidence="2" id="KW-1185">Reference proteome</keyword>
<protein>
    <submittedName>
        <fullName evidence="1">Uncharacterized protein</fullName>
    </submittedName>
</protein>
<proteinExistence type="predicted"/>
<gene>
    <name evidence="1" type="ORF">PoB_005820900</name>
</gene>
<evidence type="ECO:0000313" key="1">
    <source>
        <dbReference type="EMBL" id="GFO31704.1"/>
    </source>
</evidence>
<reference evidence="1 2" key="1">
    <citation type="journal article" date="2021" name="Elife">
        <title>Chloroplast acquisition without the gene transfer in kleptoplastic sea slugs, Plakobranchus ocellatus.</title>
        <authorList>
            <person name="Maeda T."/>
            <person name="Takahashi S."/>
            <person name="Yoshida T."/>
            <person name="Shimamura S."/>
            <person name="Takaki Y."/>
            <person name="Nagai Y."/>
            <person name="Toyoda A."/>
            <person name="Suzuki Y."/>
            <person name="Arimoto A."/>
            <person name="Ishii H."/>
            <person name="Satoh N."/>
            <person name="Nishiyama T."/>
            <person name="Hasebe M."/>
            <person name="Maruyama T."/>
            <person name="Minagawa J."/>
            <person name="Obokata J."/>
            <person name="Shigenobu S."/>
        </authorList>
    </citation>
    <scope>NUCLEOTIDE SEQUENCE [LARGE SCALE GENOMIC DNA]</scope>
</reference>
<name>A0AAV4CKK0_9GAST</name>